<dbReference type="Pfam" id="PF04998">
    <property type="entry name" value="RNA_pol_Rpb1_5"/>
    <property type="match status" value="1"/>
</dbReference>
<dbReference type="SUPFAM" id="SSF64484">
    <property type="entry name" value="beta and beta-prime subunits of DNA dependent RNA-polymerase"/>
    <property type="match status" value="1"/>
</dbReference>
<accession>X0UJN4</accession>
<dbReference type="Gene3D" id="2.40.50.100">
    <property type="match status" value="1"/>
</dbReference>
<dbReference type="GO" id="GO:0000428">
    <property type="term" value="C:DNA-directed RNA polymerase complex"/>
    <property type="evidence" value="ECO:0007669"/>
    <property type="project" value="UniProtKB-KW"/>
</dbReference>
<proteinExistence type="predicted"/>
<dbReference type="InterPro" id="IPR045867">
    <property type="entry name" value="DNA-dir_RpoC_beta_prime"/>
</dbReference>
<evidence type="ECO:0000256" key="3">
    <source>
        <dbReference type="ARBA" id="ARBA00022679"/>
    </source>
</evidence>
<gene>
    <name evidence="9" type="ORF">S01H1_20500</name>
</gene>
<feature type="domain" description="RNA polymerase Rpb1" evidence="8">
    <location>
        <begin position="54"/>
        <end position="234"/>
    </location>
</feature>
<keyword evidence="2" id="KW-0240">DNA-directed RNA polymerase</keyword>
<dbReference type="AlphaFoldDB" id="X0UJN4"/>
<dbReference type="GO" id="GO:0003899">
    <property type="term" value="F:DNA-directed RNA polymerase activity"/>
    <property type="evidence" value="ECO:0007669"/>
    <property type="project" value="UniProtKB-EC"/>
</dbReference>
<dbReference type="GO" id="GO:0003677">
    <property type="term" value="F:DNA binding"/>
    <property type="evidence" value="ECO:0007669"/>
    <property type="project" value="InterPro"/>
</dbReference>
<evidence type="ECO:0000256" key="6">
    <source>
        <dbReference type="ARBA" id="ARBA00048552"/>
    </source>
</evidence>
<feature type="non-terminal residue" evidence="9">
    <location>
        <position position="1"/>
    </location>
</feature>
<dbReference type="InterPro" id="IPR007081">
    <property type="entry name" value="RNA_pol_Rpb1_5"/>
</dbReference>
<evidence type="ECO:0000313" key="9">
    <source>
        <dbReference type="EMBL" id="GAF99476.1"/>
    </source>
</evidence>
<dbReference type="PANTHER" id="PTHR19376">
    <property type="entry name" value="DNA-DIRECTED RNA POLYMERASE"/>
    <property type="match status" value="1"/>
</dbReference>
<dbReference type="Gene3D" id="1.10.150.390">
    <property type="match status" value="1"/>
</dbReference>
<evidence type="ECO:0000256" key="4">
    <source>
        <dbReference type="ARBA" id="ARBA00022695"/>
    </source>
</evidence>
<sequence>SPGTLVAKTPREASGTQDITGGLPRVTEIFEARKPKDPAVIAEIDGIVEIQAEKKRGKRSIIVRSESGIEREHLVTHNKHLRVHSGDMVRAGDSLVDGPLVPHDILRISGEEAVQQYLTREIQNVYRSQRVEINDKHIEIIVSQMLRKVHIESPGDTSLLPGSVLDKLDFRVANNEISKCLKIAEQGDTAYEVDSLIPKDVLDQANAQIEADGGTSAKGSKPKMASATTQLLGITKASVQSQSFISAASFQETTKVLTEAALSGKIDRLVGLKENVI</sequence>
<dbReference type="PANTHER" id="PTHR19376:SF54">
    <property type="entry name" value="DNA-DIRECTED RNA POLYMERASE SUBUNIT BETA"/>
    <property type="match status" value="1"/>
</dbReference>
<comment type="caution">
    <text evidence="9">The sequence shown here is derived from an EMBL/GenBank/DDBJ whole genome shotgun (WGS) entry which is preliminary data.</text>
</comment>
<dbReference type="CDD" id="cd02655">
    <property type="entry name" value="RNAP_beta'_C"/>
    <property type="match status" value="1"/>
</dbReference>
<organism evidence="9">
    <name type="scientific">marine sediment metagenome</name>
    <dbReference type="NCBI Taxonomy" id="412755"/>
    <lineage>
        <taxon>unclassified sequences</taxon>
        <taxon>metagenomes</taxon>
        <taxon>ecological metagenomes</taxon>
    </lineage>
</organism>
<comment type="catalytic activity">
    <reaction evidence="6">
        <text>RNA(n) + a ribonucleoside 5'-triphosphate = RNA(n+1) + diphosphate</text>
        <dbReference type="Rhea" id="RHEA:21248"/>
        <dbReference type="Rhea" id="RHEA-COMP:14527"/>
        <dbReference type="Rhea" id="RHEA-COMP:17342"/>
        <dbReference type="ChEBI" id="CHEBI:33019"/>
        <dbReference type="ChEBI" id="CHEBI:61557"/>
        <dbReference type="ChEBI" id="CHEBI:140395"/>
        <dbReference type="EC" id="2.7.7.6"/>
    </reaction>
</comment>
<keyword evidence="4" id="KW-0548">Nucleotidyltransferase</keyword>
<evidence type="ECO:0000259" key="8">
    <source>
        <dbReference type="Pfam" id="PF04998"/>
    </source>
</evidence>
<evidence type="ECO:0000256" key="5">
    <source>
        <dbReference type="ARBA" id="ARBA00023163"/>
    </source>
</evidence>
<feature type="non-terminal residue" evidence="9">
    <location>
        <position position="277"/>
    </location>
</feature>
<evidence type="ECO:0000256" key="2">
    <source>
        <dbReference type="ARBA" id="ARBA00022478"/>
    </source>
</evidence>
<dbReference type="EC" id="2.7.7.6" evidence="1"/>
<feature type="region of interest" description="Disordered" evidence="7">
    <location>
        <begin position="1"/>
        <end position="20"/>
    </location>
</feature>
<dbReference type="GO" id="GO:0006351">
    <property type="term" value="P:DNA-templated transcription"/>
    <property type="evidence" value="ECO:0007669"/>
    <property type="project" value="InterPro"/>
</dbReference>
<dbReference type="EMBL" id="BARS01011228">
    <property type="protein sequence ID" value="GAF99476.1"/>
    <property type="molecule type" value="Genomic_DNA"/>
</dbReference>
<protein>
    <recommendedName>
        <fullName evidence="1">DNA-directed RNA polymerase</fullName>
        <ecNumber evidence="1">2.7.7.6</ecNumber>
    </recommendedName>
</protein>
<evidence type="ECO:0000256" key="7">
    <source>
        <dbReference type="SAM" id="MobiDB-lite"/>
    </source>
</evidence>
<keyword evidence="5" id="KW-0804">Transcription</keyword>
<evidence type="ECO:0000256" key="1">
    <source>
        <dbReference type="ARBA" id="ARBA00012418"/>
    </source>
</evidence>
<keyword evidence="3" id="KW-0808">Transferase</keyword>
<name>X0UJN4_9ZZZZ</name>
<dbReference type="Gene3D" id="1.10.1790.20">
    <property type="match status" value="1"/>
</dbReference>
<reference evidence="9" key="1">
    <citation type="journal article" date="2014" name="Front. Microbiol.">
        <title>High frequency of phylogenetically diverse reductive dehalogenase-homologous genes in deep subseafloor sedimentary metagenomes.</title>
        <authorList>
            <person name="Kawai M."/>
            <person name="Futagami T."/>
            <person name="Toyoda A."/>
            <person name="Takaki Y."/>
            <person name="Nishi S."/>
            <person name="Hori S."/>
            <person name="Arai W."/>
            <person name="Tsubouchi T."/>
            <person name="Morono Y."/>
            <person name="Uchiyama I."/>
            <person name="Ito T."/>
            <person name="Fujiyama A."/>
            <person name="Inagaki F."/>
            <person name="Takami H."/>
        </authorList>
    </citation>
    <scope>NUCLEOTIDE SEQUENCE</scope>
    <source>
        <strain evidence="9">Expedition CK06-06</strain>
    </source>
</reference>